<feature type="region of interest" description="Disordered" evidence="1">
    <location>
        <begin position="82"/>
        <end position="146"/>
    </location>
</feature>
<gene>
    <name evidence="2" type="ORF">DY000_02005887</name>
</gene>
<comment type="caution">
    <text evidence="2">The sequence shown here is derived from an EMBL/GenBank/DDBJ whole genome shotgun (WGS) entry which is preliminary data.</text>
</comment>
<protein>
    <submittedName>
        <fullName evidence="2">Uncharacterized protein</fullName>
    </submittedName>
</protein>
<reference evidence="2 3" key="1">
    <citation type="journal article" date="2020" name="BMC Genomics">
        <title>Intraspecific diversification of the crop wild relative Brassica cretica Lam. using demographic model selection.</title>
        <authorList>
            <person name="Kioukis A."/>
            <person name="Michalopoulou V.A."/>
            <person name="Briers L."/>
            <person name="Pirintsos S."/>
            <person name="Studholme D.J."/>
            <person name="Pavlidis P."/>
            <person name="Sarris P.F."/>
        </authorList>
    </citation>
    <scope>NUCLEOTIDE SEQUENCE [LARGE SCALE GENOMIC DNA]</scope>
    <source>
        <strain evidence="3">cv. PFS-1207/04</strain>
    </source>
</reference>
<keyword evidence="3" id="KW-1185">Reference proteome</keyword>
<feature type="compositionally biased region" description="Basic and acidic residues" evidence="1">
    <location>
        <begin position="120"/>
        <end position="130"/>
    </location>
</feature>
<name>A0ABQ7CFM4_BRACR</name>
<proteinExistence type="predicted"/>
<evidence type="ECO:0000313" key="2">
    <source>
        <dbReference type="EMBL" id="KAF3550394.1"/>
    </source>
</evidence>
<sequence length="146" mass="16856">MASLHPCPPWDNRGTEEKILVIPSSINPLCILKHDFRRVVGISVWWWLANQSHLLHCQTRRSFSLEISRHLPLQKQNQALESPRWLQKQDQKQCRTQTTILKPPQRPLQSPGLMNLQPESSKKDLNHEPAETSAVTNHTDCNHLPP</sequence>
<accession>A0ABQ7CFM4</accession>
<organism evidence="2 3">
    <name type="scientific">Brassica cretica</name>
    <name type="common">Mustard</name>
    <dbReference type="NCBI Taxonomy" id="69181"/>
    <lineage>
        <taxon>Eukaryota</taxon>
        <taxon>Viridiplantae</taxon>
        <taxon>Streptophyta</taxon>
        <taxon>Embryophyta</taxon>
        <taxon>Tracheophyta</taxon>
        <taxon>Spermatophyta</taxon>
        <taxon>Magnoliopsida</taxon>
        <taxon>eudicotyledons</taxon>
        <taxon>Gunneridae</taxon>
        <taxon>Pentapetalae</taxon>
        <taxon>rosids</taxon>
        <taxon>malvids</taxon>
        <taxon>Brassicales</taxon>
        <taxon>Brassicaceae</taxon>
        <taxon>Brassiceae</taxon>
        <taxon>Brassica</taxon>
    </lineage>
</organism>
<evidence type="ECO:0000313" key="3">
    <source>
        <dbReference type="Proteomes" id="UP000266723"/>
    </source>
</evidence>
<evidence type="ECO:0000256" key="1">
    <source>
        <dbReference type="SAM" id="MobiDB-lite"/>
    </source>
</evidence>
<dbReference type="EMBL" id="QGKV02000832">
    <property type="protein sequence ID" value="KAF3550394.1"/>
    <property type="molecule type" value="Genomic_DNA"/>
</dbReference>
<dbReference type="Proteomes" id="UP000266723">
    <property type="component" value="Unassembled WGS sequence"/>
</dbReference>